<dbReference type="PROSITE" id="PS00216">
    <property type="entry name" value="SUGAR_TRANSPORT_1"/>
    <property type="match status" value="1"/>
</dbReference>
<dbReference type="Gene3D" id="1.20.1250.20">
    <property type="entry name" value="MFS general substrate transporter like domains"/>
    <property type="match status" value="1"/>
</dbReference>
<dbReference type="InterPro" id="IPR005828">
    <property type="entry name" value="MFS_sugar_transport-like"/>
</dbReference>
<feature type="transmembrane region" description="Helical" evidence="14">
    <location>
        <begin position="413"/>
        <end position="435"/>
    </location>
</feature>
<evidence type="ECO:0000256" key="3">
    <source>
        <dbReference type="ARBA" id="ARBA00011738"/>
    </source>
</evidence>
<comment type="catalytic activity">
    <reaction evidence="9">
        <text>D-xylose(out) = D-xylose(in)</text>
        <dbReference type="Rhea" id="RHEA:78427"/>
        <dbReference type="ChEBI" id="CHEBI:53455"/>
    </reaction>
    <physiologicalReaction direction="left-to-right" evidence="9">
        <dbReference type="Rhea" id="RHEA:78428"/>
    </physiologicalReaction>
</comment>
<feature type="domain" description="Major facilitator superfamily (MFS) profile" evidence="15">
    <location>
        <begin position="9"/>
        <end position="463"/>
    </location>
</feature>
<comment type="catalytic activity">
    <reaction evidence="11">
        <text>D-glucosamine(out) = D-glucosamine(in)</text>
        <dbReference type="Rhea" id="RHEA:78423"/>
        <dbReference type="ChEBI" id="CHEBI:58723"/>
    </reaction>
    <physiologicalReaction direction="left-to-right" evidence="11">
        <dbReference type="Rhea" id="RHEA:78424"/>
    </physiologicalReaction>
</comment>
<evidence type="ECO:0000256" key="7">
    <source>
        <dbReference type="ARBA" id="ARBA00044637"/>
    </source>
</evidence>
<evidence type="ECO:0000256" key="9">
    <source>
        <dbReference type="ARBA" id="ARBA00044656"/>
    </source>
</evidence>
<evidence type="ECO:0000313" key="17">
    <source>
        <dbReference type="Proteomes" id="UP001311799"/>
    </source>
</evidence>
<comment type="subcellular location">
    <subcellularLocation>
        <location evidence="1">Membrane</location>
        <topology evidence="1">Multi-pass membrane protein</topology>
    </subcellularLocation>
</comment>
<keyword evidence="5 14" id="KW-1133">Transmembrane helix</keyword>
<evidence type="ECO:0000256" key="13">
    <source>
        <dbReference type="ARBA" id="ARBA00044780"/>
    </source>
</evidence>
<comment type="catalytic activity">
    <reaction evidence="10">
        <text>D-mannose(out) = D-mannose(in)</text>
        <dbReference type="Rhea" id="RHEA:78391"/>
        <dbReference type="ChEBI" id="CHEBI:4208"/>
    </reaction>
    <physiologicalReaction direction="left-to-right" evidence="10">
        <dbReference type="Rhea" id="RHEA:78392"/>
    </physiologicalReaction>
</comment>
<evidence type="ECO:0000259" key="15">
    <source>
        <dbReference type="PROSITE" id="PS50850"/>
    </source>
</evidence>
<dbReference type="InterPro" id="IPR020846">
    <property type="entry name" value="MFS_dom"/>
</dbReference>
<feature type="transmembrane region" description="Helical" evidence="14">
    <location>
        <begin position="7"/>
        <end position="29"/>
    </location>
</feature>
<dbReference type="PANTHER" id="PTHR48022">
    <property type="entry name" value="PLASTIDIC GLUCOSE TRANSPORTER 4"/>
    <property type="match status" value="1"/>
</dbReference>
<keyword evidence="4 14" id="KW-0812">Transmembrane</keyword>
<evidence type="ECO:0000256" key="4">
    <source>
        <dbReference type="ARBA" id="ARBA00022692"/>
    </source>
</evidence>
<comment type="caution">
    <text evidence="16">The sequence shown here is derived from an EMBL/GenBank/DDBJ whole genome shotgun (WGS) entry which is preliminary data.</text>
</comment>
<organism evidence="16 17">
    <name type="scientific">Cryptosporidium xiaoi</name>
    <dbReference type="NCBI Taxonomy" id="659607"/>
    <lineage>
        <taxon>Eukaryota</taxon>
        <taxon>Sar</taxon>
        <taxon>Alveolata</taxon>
        <taxon>Apicomplexa</taxon>
        <taxon>Conoidasida</taxon>
        <taxon>Coccidia</taxon>
        <taxon>Eucoccidiorida</taxon>
        <taxon>Eimeriorina</taxon>
        <taxon>Cryptosporidiidae</taxon>
        <taxon>Cryptosporidium</taxon>
    </lineage>
</organism>
<accession>A0AAV9XYV4</accession>
<dbReference type="SUPFAM" id="SSF103473">
    <property type="entry name" value="MFS general substrate transporter"/>
    <property type="match status" value="1"/>
</dbReference>
<keyword evidence="17" id="KW-1185">Reference proteome</keyword>
<comment type="catalytic activity">
    <reaction evidence="7">
        <text>D-galactose(in) = D-galactose(out)</text>
        <dbReference type="Rhea" id="RHEA:34915"/>
        <dbReference type="ChEBI" id="CHEBI:4139"/>
    </reaction>
    <physiologicalReaction direction="right-to-left" evidence="7">
        <dbReference type="Rhea" id="RHEA:34917"/>
    </physiologicalReaction>
</comment>
<evidence type="ECO:0000256" key="11">
    <source>
        <dbReference type="ARBA" id="ARBA00044668"/>
    </source>
</evidence>
<comment type="subunit">
    <text evidence="3">Homodimer.</text>
</comment>
<dbReference type="PANTHER" id="PTHR48022:SF2">
    <property type="entry name" value="PLASTIDIC GLUCOSE TRANSPORTER 4"/>
    <property type="match status" value="1"/>
</dbReference>
<dbReference type="InterPro" id="IPR005829">
    <property type="entry name" value="Sugar_transporter_CS"/>
</dbReference>
<dbReference type="GO" id="GO:0005351">
    <property type="term" value="F:carbohydrate:proton symporter activity"/>
    <property type="evidence" value="ECO:0007669"/>
    <property type="project" value="TreeGrafter"/>
</dbReference>
<comment type="catalytic activity">
    <reaction evidence="12">
        <text>D-fructose(out) = D-fructose(in)</text>
        <dbReference type="Rhea" id="RHEA:60372"/>
        <dbReference type="ChEBI" id="CHEBI:37721"/>
    </reaction>
    <physiologicalReaction direction="left-to-right" evidence="12">
        <dbReference type="Rhea" id="RHEA:60373"/>
    </physiologicalReaction>
</comment>
<proteinExistence type="inferred from homology"/>
<comment type="similarity">
    <text evidence="2">Belongs to the major facilitator superfamily. Sugar transporter (TC 2.A.1.1) family.</text>
</comment>
<name>A0AAV9XYV4_9CRYT</name>
<evidence type="ECO:0000256" key="5">
    <source>
        <dbReference type="ARBA" id="ARBA00022989"/>
    </source>
</evidence>
<dbReference type="Proteomes" id="UP001311799">
    <property type="component" value="Unassembled WGS sequence"/>
</dbReference>
<dbReference type="AlphaFoldDB" id="A0AAV9XYV4"/>
<dbReference type="PROSITE" id="PS50850">
    <property type="entry name" value="MFS"/>
    <property type="match status" value="1"/>
</dbReference>
<feature type="transmembrane region" description="Helical" evidence="14">
    <location>
        <begin position="314"/>
        <end position="336"/>
    </location>
</feature>
<sequence>MSSYYSLKLCIIALSVPLLFGMNISILNFTDPYIILDYGLCGNKGSFIERASCEAGSYAMYRVTLSFFSASLLASFTLKHLINKSRVFGLKMALFPYLIGGIVTALAPNFKVFCIGRFISGFPLGISTAAVVFISEMSPKDRRGLYSTLYGICIPAGQTIIYATGLYLPPMTKLVESDLQKYLLYCRITFLIQSVISFIAIVGVTIFCRNETPCLLISEGRTSEAEQVLMKIYGDRSIVDTEMESLLLSNQRMIEESKNNKGTSFSTLLSRKYLLPTFISVVITAAVSGSGIGIFIQKMSSLIGSASGLPGEKIIYIIIAISSIETLSCFCGGKLIELYGRRIVGIAGTAVISISLLFLALFTIFKDYFSVFVVQAVPIVVFTTFLVSFQVALAPVSIAFVPEALPTKVRSTGMGICAFVNWLISSVYIPLSYIISDLTVYFLSSACCGIVSILCYFYMKETKGCSVSPYESEYSSVETCEI</sequence>
<feature type="transmembrane region" description="Helical" evidence="14">
    <location>
        <begin position="273"/>
        <end position="294"/>
    </location>
</feature>
<comment type="catalytic activity">
    <reaction evidence="8">
        <text>D-glucose(out) = D-glucose(in)</text>
        <dbReference type="Rhea" id="RHEA:60376"/>
        <dbReference type="ChEBI" id="CHEBI:4167"/>
    </reaction>
    <physiologicalReaction direction="left-to-right" evidence="8">
        <dbReference type="Rhea" id="RHEA:60377"/>
    </physiologicalReaction>
</comment>
<feature type="transmembrane region" description="Helical" evidence="14">
    <location>
        <begin position="59"/>
        <end position="78"/>
    </location>
</feature>
<dbReference type="GO" id="GO:0016020">
    <property type="term" value="C:membrane"/>
    <property type="evidence" value="ECO:0007669"/>
    <property type="project" value="UniProtKB-SubCell"/>
</dbReference>
<gene>
    <name evidence="16" type="ORF">RS030_213272</name>
</gene>
<evidence type="ECO:0000256" key="10">
    <source>
        <dbReference type="ARBA" id="ARBA00044662"/>
    </source>
</evidence>
<reference evidence="16 17" key="1">
    <citation type="submission" date="2023-10" db="EMBL/GenBank/DDBJ databases">
        <title>Comparative genomics analysis reveals potential genetic determinants of host preference in Cryptosporidium xiaoi.</title>
        <authorList>
            <person name="Xiao L."/>
            <person name="Li J."/>
        </authorList>
    </citation>
    <scope>NUCLEOTIDE SEQUENCE [LARGE SCALE GENOMIC DNA]</scope>
    <source>
        <strain evidence="16 17">52996</strain>
    </source>
</reference>
<feature type="transmembrane region" description="Helical" evidence="14">
    <location>
        <begin position="377"/>
        <end position="401"/>
    </location>
</feature>
<dbReference type="InterPro" id="IPR050360">
    <property type="entry name" value="MFS_Sugar_Transporters"/>
</dbReference>
<feature type="transmembrane region" description="Helical" evidence="14">
    <location>
        <begin position="441"/>
        <end position="459"/>
    </location>
</feature>
<feature type="transmembrane region" description="Helical" evidence="14">
    <location>
        <begin position="343"/>
        <end position="365"/>
    </location>
</feature>
<dbReference type="Pfam" id="PF00083">
    <property type="entry name" value="Sugar_tr"/>
    <property type="match status" value="1"/>
</dbReference>
<evidence type="ECO:0000256" key="6">
    <source>
        <dbReference type="ARBA" id="ARBA00023136"/>
    </source>
</evidence>
<evidence type="ECO:0000256" key="2">
    <source>
        <dbReference type="ARBA" id="ARBA00010992"/>
    </source>
</evidence>
<evidence type="ECO:0000313" key="16">
    <source>
        <dbReference type="EMBL" id="KAK6589390.1"/>
    </source>
</evidence>
<evidence type="ECO:0000256" key="14">
    <source>
        <dbReference type="SAM" id="Phobius"/>
    </source>
</evidence>
<keyword evidence="6 14" id="KW-0472">Membrane</keyword>
<feature type="transmembrane region" description="Helical" evidence="14">
    <location>
        <begin position="90"/>
        <end position="109"/>
    </location>
</feature>
<dbReference type="InterPro" id="IPR036259">
    <property type="entry name" value="MFS_trans_sf"/>
</dbReference>
<feature type="transmembrane region" description="Helical" evidence="14">
    <location>
        <begin position="188"/>
        <end position="208"/>
    </location>
</feature>
<dbReference type="EMBL" id="JAWDEY010000013">
    <property type="protein sequence ID" value="KAK6589390.1"/>
    <property type="molecule type" value="Genomic_DNA"/>
</dbReference>
<evidence type="ECO:0000256" key="12">
    <source>
        <dbReference type="ARBA" id="ARBA00044710"/>
    </source>
</evidence>
<dbReference type="InterPro" id="IPR003663">
    <property type="entry name" value="Sugar/inositol_transpt"/>
</dbReference>
<protein>
    <recommendedName>
        <fullName evidence="13">Hexose transporter 1</fullName>
    </recommendedName>
</protein>
<evidence type="ECO:0000256" key="1">
    <source>
        <dbReference type="ARBA" id="ARBA00004141"/>
    </source>
</evidence>
<feature type="transmembrane region" description="Helical" evidence="14">
    <location>
        <begin position="146"/>
        <end position="168"/>
    </location>
</feature>
<feature type="transmembrane region" description="Helical" evidence="14">
    <location>
        <begin position="115"/>
        <end position="134"/>
    </location>
</feature>
<evidence type="ECO:0000256" key="8">
    <source>
        <dbReference type="ARBA" id="ARBA00044648"/>
    </source>
</evidence>
<dbReference type="PRINTS" id="PR00171">
    <property type="entry name" value="SUGRTRNSPORT"/>
</dbReference>